<dbReference type="InterPro" id="IPR002575">
    <property type="entry name" value="Aminoglycoside_PTrfase"/>
</dbReference>
<proteinExistence type="predicted"/>
<accession>A0A084G8J9</accession>
<feature type="domain" description="Aminoglycoside phosphotransferase" evidence="1">
    <location>
        <begin position="10"/>
        <end position="207"/>
    </location>
</feature>
<evidence type="ECO:0000259" key="1">
    <source>
        <dbReference type="Pfam" id="PF01636"/>
    </source>
</evidence>
<dbReference type="Pfam" id="PF01636">
    <property type="entry name" value="APH"/>
    <property type="match status" value="1"/>
</dbReference>
<dbReference type="KEGG" id="sapo:SAPIO_CDS4269"/>
<evidence type="ECO:0000313" key="3">
    <source>
        <dbReference type="Proteomes" id="UP000028545"/>
    </source>
</evidence>
<dbReference type="VEuPathDB" id="FungiDB:SAPIO_CDS4269"/>
<dbReference type="AlphaFoldDB" id="A0A084G8J9"/>
<dbReference type="InterPro" id="IPR011009">
    <property type="entry name" value="Kinase-like_dom_sf"/>
</dbReference>
<evidence type="ECO:0000313" key="2">
    <source>
        <dbReference type="EMBL" id="KEZ43661.1"/>
    </source>
</evidence>
<name>A0A084G8J9_PSEDA</name>
<organism evidence="2 3">
    <name type="scientific">Pseudallescheria apiosperma</name>
    <name type="common">Scedosporium apiospermum</name>
    <dbReference type="NCBI Taxonomy" id="563466"/>
    <lineage>
        <taxon>Eukaryota</taxon>
        <taxon>Fungi</taxon>
        <taxon>Dikarya</taxon>
        <taxon>Ascomycota</taxon>
        <taxon>Pezizomycotina</taxon>
        <taxon>Sordariomycetes</taxon>
        <taxon>Hypocreomycetidae</taxon>
        <taxon>Microascales</taxon>
        <taxon>Microascaceae</taxon>
        <taxon>Scedosporium</taxon>
    </lineage>
</organism>
<dbReference type="RefSeq" id="XP_016643460.1">
    <property type="nucleotide sequence ID" value="XM_016786858.1"/>
</dbReference>
<protein>
    <recommendedName>
        <fullName evidence="1">Aminoglycoside phosphotransferase domain-containing protein</fullName>
    </recommendedName>
</protein>
<dbReference type="InterPro" id="IPR051678">
    <property type="entry name" value="AGP_Transferase"/>
</dbReference>
<dbReference type="EMBL" id="JOWA01000091">
    <property type="protein sequence ID" value="KEZ43661.1"/>
    <property type="molecule type" value="Genomic_DNA"/>
</dbReference>
<dbReference type="Gene3D" id="3.90.1200.10">
    <property type="match status" value="1"/>
</dbReference>
<dbReference type="OrthoDB" id="10003767at2759"/>
<dbReference type="GeneID" id="27723341"/>
<dbReference type="Proteomes" id="UP000028545">
    <property type="component" value="Unassembled WGS sequence"/>
</dbReference>
<dbReference type="OMA" id="FEEKFWR"/>
<comment type="caution">
    <text evidence="2">The sequence shown here is derived from an EMBL/GenBank/DDBJ whole genome shotgun (WGS) entry which is preliminary data.</text>
</comment>
<dbReference type="PANTHER" id="PTHR21310">
    <property type="entry name" value="AMINOGLYCOSIDE PHOSPHOTRANSFERASE-RELATED-RELATED"/>
    <property type="match status" value="1"/>
</dbReference>
<dbReference type="HOGENOM" id="CLU_053876_1_0_1"/>
<gene>
    <name evidence="2" type="ORF">SAPIO_CDS4269</name>
</gene>
<dbReference type="PANTHER" id="PTHR21310:SF37">
    <property type="entry name" value="AMINOGLYCOSIDE PHOSPHOTRANSFERASE DOMAIN-CONTAINING PROTEIN"/>
    <property type="match status" value="1"/>
</dbReference>
<dbReference type="SUPFAM" id="SSF56112">
    <property type="entry name" value="Protein kinase-like (PK-like)"/>
    <property type="match status" value="1"/>
</dbReference>
<sequence>MEYGQSIVSEMQSELATMEFVRQNTNIPIPKVYGYDLNDQNTVGCPFSFLGYVHGNTAEEVARSFPGGHEGIPEQFEEKFWRQFAEVMIQLASVRMPKIGSITRDEADPTKYVVGPLVETNSGPYESAAEFYTHYPLALGNKLRAEGEQADGQDEVLAAFRTLSASFRNNEAEGHHTETFGLANYDLNANNILVDREFNILAVIDWDSVIAVPDAALYRMPFLMGVACPIPGVVDNHPAVIRRLLLGRRFTRVVEDVGCEQNIGEDTKWPRFLFTQTGFSSKEATAFRSLTYVKMGQEEVNGRWLTALRWLRDHHDMDVIQLSFQS</sequence>
<reference evidence="2 3" key="1">
    <citation type="journal article" date="2014" name="Genome Announc.">
        <title>Draft genome sequence of the pathogenic fungus Scedosporium apiospermum.</title>
        <authorList>
            <person name="Vandeputte P."/>
            <person name="Ghamrawi S."/>
            <person name="Rechenmann M."/>
            <person name="Iltis A."/>
            <person name="Giraud S."/>
            <person name="Fleury M."/>
            <person name="Thornton C."/>
            <person name="Delhaes L."/>
            <person name="Meyer W."/>
            <person name="Papon N."/>
            <person name="Bouchara J.P."/>
        </authorList>
    </citation>
    <scope>NUCLEOTIDE SEQUENCE [LARGE SCALE GENOMIC DNA]</scope>
    <source>
        <strain evidence="2 3">IHEM 14462</strain>
    </source>
</reference>
<keyword evidence="3" id="KW-1185">Reference proteome</keyword>